<organism evidence="3 4">
    <name type="scientific">Mangrovibacterium diazotrophicum</name>
    <dbReference type="NCBI Taxonomy" id="1261403"/>
    <lineage>
        <taxon>Bacteria</taxon>
        <taxon>Pseudomonadati</taxon>
        <taxon>Bacteroidota</taxon>
        <taxon>Bacteroidia</taxon>
        <taxon>Marinilabiliales</taxon>
        <taxon>Prolixibacteraceae</taxon>
        <taxon>Mangrovibacterium</taxon>
    </lineage>
</organism>
<dbReference type="Proteomes" id="UP000283387">
    <property type="component" value="Unassembled WGS sequence"/>
</dbReference>
<evidence type="ECO:0000313" key="3">
    <source>
        <dbReference type="EMBL" id="RKD86334.1"/>
    </source>
</evidence>
<keyword evidence="2" id="KW-0472">Membrane</keyword>
<accession>A0A419VVZ9</accession>
<comment type="caution">
    <text evidence="3">The sequence shown here is derived from an EMBL/GenBank/DDBJ whole genome shotgun (WGS) entry which is preliminary data.</text>
</comment>
<gene>
    <name evidence="3" type="ORF">BC643_4025</name>
</gene>
<keyword evidence="4" id="KW-1185">Reference proteome</keyword>
<dbReference type="RefSeq" id="WP_120275035.1">
    <property type="nucleotide sequence ID" value="NZ_RAPN01000004.1"/>
</dbReference>
<dbReference type="Gene3D" id="1.10.287.1490">
    <property type="match status" value="1"/>
</dbReference>
<dbReference type="EMBL" id="RAPN01000004">
    <property type="protein sequence ID" value="RKD86334.1"/>
    <property type="molecule type" value="Genomic_DNA"/>
</dbReference>
<feature type="transmembrane region" description="Helical" evidence="2">
    <location>
        <begin position="6"/>
        <end position="27"/>
    </location>
</feature>
<evidence type="ECO:0000256" key="1">
    <source>
        <dbReference type="SAM" id="Coils"/>
    </source>
</evidence>
<evidence type="ECO:0000313" key="4">
    <source>
        <dbReference type="Proteomes" id="UP000283387"/>
    </source>
</evidence>
<reference evidence="3 4" key="1">
    <citation type="submission" date="2018-09" db="EMBL/GenBank/DDBJ databases">
        <title>Genomic Encyclopedia of Archaeal and Bacterial Type Strains, Phase II (KMG-II): from individual species to whole genera.</title>
        <authorList>
            <person name="Goeker M."/>
        </authorList>
    </citation>
    <scope>NUCLEOTIDE SEQUENCE [LARGE SCALE GENOMIC DNA]</scope>
    <source>
        <strain evidence="3 4">DSM 27148</strain>
    </source>
</reference>
<protein>
    <submittedName>
        <fullName evidence="3">Uncharacterized protein</fullName>
    </submittedName>
</protein>
<keyword evidence="1" id="KW-0175">Coiled coil</keyword>
<keyword evidence="2" id="KW-0812">Transmembrane</keyword>
<dbReference type="OrthoDB" id="597123at2"/>
<evidence type="ECO:0000256" key="2">
    <source>
        <dbReference type="SAM" id="Phobius"/>
    </source>
</evidence>
<proteinExistence type="predicted"/>
<name>A0A419VVZ9_9BACT</name>
<dbReference type="AlphaFoldDB" id="A0A419VVZ9"/>
<keyword evidence="2" id="KW-1133">Transmembrane helix</keyword>
<feature type="coiled-coil region" evidence="1">
    <location>
        <begin position="55"/>
        <end position="167"/>
    </location>
</feature>
<sequence length="300" mass="33855">MNKKQISTIIIAAVIVVVAVIGGVYVYTQKEAQLKSLASEKSDLFQQMQMKDSVLNDMENTFAEIEKNLTFVKEKRSQLSIETGEGVKNQKEELVSDIALMNTMLDESSKKIEELEAKLKKSGINLHAFERRIAALNESINSQNSQIAELQQLVEQKDFQIAEFETKVNELNAAMTVQNDSLSRESGRLVERTNELNTGHVAYGTYKELRDKGLLDKEGGFLGIGSNKVVNNNLDEDYFTSLDIRDTKIIPLHTKKAEVISEHPSDSYSLVEEEGQIAYLQIDNPQEFWKISKYAVIEVK</sequence>